<accession>A0AAE0M4B1</accession>
<sequence>MSQQNPFSYGYEGVGGSSQASQSSTQPAAGNSARTKEDVSRELQKLLKILASHENSLYYLVAATHEAMKTPHLQVFAQAAWHACDDITKVDKFLKTQIRNLRKLWRPLQRCQTPDEIQNVGNTLDGDNLTQHDSQQLDSNARRQVEDREKAVKLEGLTKKVHNNLKLLKADHDEYHQQLVDPQQQGQPRLRRSHGQGRRSQQQDQYPSQQAQYPQQQAQYPQYQGQYPPQ</sequence>
<keyword evidence="3" id="KW-1185">Reference proteome</keyword>
<dbReference type="AlphaFoldDB" id="A0AAE0M4B1"/>
<reference evidence="2" key="2">
    <citation type="submission" date="2023-06" db="EMBL/GenBank/DDBJ databases">
        <authorList>
            <consortium name="Lawrence Berkeley National Laboratory"/>
            <person name="Haridas S."/>
            <person name="Hensen N."/>
            <person name="Bonometti L."/>
            <person name="Westerberg I."/>
            <person name="Brannstrom I.O."/>
            <person name="Guillou S."/>
            <person name="Cros-Aarteil S."/>
            <person name="Calhoun S."/>
            <person name="Kuo A."/>
            <person name="Mondo S."/>
            <person name="Pangilinan J."/>
            <person name="Riley R."/>
            <person name="Labutti K."/>
            <person name="Andreopoulos B."/>
            <person name="Lipzen A."/>
            <person name="Chen C."/>
            <person name="Yanf M."/>
            <person name="Daum C."/>
            <person name="Ng V."/>
            <person name="Clum A."/>
            <person name="Steindorff A."/>
            <person name="Ohm R."/>
            <person name="Martin F."/>
            <person name="Silar P."/>
            <person name="Natvig D."/>
            <person name="Lalanne C."/>
            <person name="Gautier V."/>
            <person name="Ament-Velasquez S.L."/>
            <person name="Kruys A."/>
            <person name="Hutchinson M.I."/>
            <person name="Powell A.J."/>
            <person name="Barry K."/>
            <person name="Miller A.N."/>
            <person name="Grigoriev I.V."/>
            <person name="Debuchy R."/>
            <person name="Gladieux P."/>
            <person name="Thoren M.H."/>
            <person name="Johannesson H."/>
        </authorList>
    </citation>
    <scope>NUCLEOTIDE SEQUENCE</scope>
    <source>
        <strain evidence="2">CBS 118394</strain>
    </source>
</reference>
<feature type="compositionally biased region" description="Polar residues" evidence="1">
    <location>
        <begin position="128"/>
        <end position="139"/>
    </location>
</feature>
<name>A0AAE0M4B1_9PEZI</name>
<feature type="region of interest" description="Disordered" evidence="1">
    <location>
        <begin position="1"/>
        <end position="37"/>
    </location>
</feature>
<proteinExistence type="predicted"/>
<comment type="caution">
    <text evidence="2">The sequence shown here is derived from an EMBL/GenBank/DDBJ whole genome shotgun (WGS) entry which is preliminary data.</text>
</comment>
<feature type="compositionally biased region" description="Low complexity" evidence="1">
    <location>
        <begin position="17"/>
        <end position="30"/>
    </location>
</feature>
<gene>
    <name evidence="2" type="ORF">B0H66DRAFT_623019</name>
</gene>
<dbReference type="EMBL" id="JAUEDM010000004">
    <property type="protein sequence ID" value="KAK3318871.1"/>
    <property type="molecule type" value="Genomic_DNA"/>
</dbReference>
<evidence type="ECO:0000313" key="2">
    <source>
        <dbReference type="EMBL" id="KAK3318871.1"/>
    </source>
</evidence>
<reference evidence="2" key="1">
    <citation type="journal article" date="2023" name="Mol. Phylogenet. Evol.">
        <title>Genome-scale phylogeny and comparative genomics of the fungal order Sordariales.</title>
        <authorList>
            <person name="Hensen N."/>
            <person name="Bonometti L."/>
            <person name="Westerberg I."/>
            <person name="Brannstrom I.O."/>
            <person name="Guillou S."/>
            <person name="Cros-Aarteil S."/>
            <person name="Calhoun S."/>
            <person name="Haridas S."/>
            <person name="Kuo A."/>
            <person name="Mondo S."/>
            <person name="Pangilinan J."/>
            <person name="Riley R."/>
            <person name="LaButti K."/>
            <person name="Andreopoulos B."/>
            <person name="Lipzen A."/>
            <person name="Chen C."/>
            <person name="Yan M."/>
            <person name="Daum C."/>
            <person name="Ng V."/>
            <person name="Clum A."/>
            <person name="Steindorff A."/>
            <person name="Ohm R.A."/>
            <person name="Martin F."/>
            <person name="Silar P."/>
            <person name="Natvig D.O."/>
            <person name="Lalanne C."/>
            <person name="Gautier V."/>
            <person name="Ament-Velasquez S.L."/>
            <person name="Kruys A."/>
            <person name="Hutchinson M.I."/>
            <person name="Powell A.J."/>
            <person name="Barry K."/>
            <person name="Miller A.N."/>
            <person name="Grigoriev I.V."/>
            <person name="Debuchy R."/>
            <person name="Gladieux P."/>
            <person name="Hiltunen Thoren M."/>
            <person name="Johannesson H."/>
        </authorList>
    </citation>
    <scope>NUCLEOTIDE SEQUENCE</scope>
    <source>
        <strain evidence="2">CBS 118394</strain>
    </source>
</reference>
<evidence type="ECO:0000313" key="3">
    <source>
        <dbReference type="Proteomes" id="UP001283341"/>
    </source>
</evidence>
<feature type="region of interest" description="Disordered" evidence="1">
    <location>
        <begin position="179"/>
        <end position="230"/>
    </location>
</feature>
<evidence type="ECO:0000256" key="1">
    <source>
        <dbReference type="SAM" id="MobiDB-lite"/>
    </source>
</evidence>
<dbReference type="Proteomes" id="UP001283341">
    <property type="component" value="Unassembled WGS sequence"/>
</dbReference>
<protein>
    <submittedName>
        <fullName evidence="2">Uncharacterized protein</fullName>
    </submittedName>
</protein>
<feature type="compositionally biased region" description="Low complexity" evidence="1">
    <location>
        <begin position="198"/>
        <end position="230"/>
    </location>
</feature>
<feature type="region of interest" description="Disordered" evidence="1">
    <location>
        <begin position="117"/>
        <end position="144"/>
    </location>
</feature>
<organism evidence="2 3">
    <name type="scientific">Apodospora peruviana</name>
    <dbReference type="NCBI Taxonomy" id="516989"/>
    <lineage>
        <taxon>Eukaryota</taxon>
        <taxon>Fungi</taxon>
        <taxon>Dikarya</taxon>
        <taxon>Ascomycota</taxon>
        <taxon>Pezizomycotina</taxon>
        <taxon>Sordariomycetes</taxon>
        <taxon>Sordariomycetidae</taxon>
        <taxon>Sordariales</taxon>
        <taxon>Lasiosphaeriaceae</taxon>
        <taxon>Apodospora</taxon>
    </lineage>
</organism>